<dbReference type="InterPro" id="IPR038610">
    <property type="entry name" value="FliK-like_C_sf"/>
</dbReference>
<keyword evidence="4" id="KW-1185">Reference proteome</keyword>
<accession>A0ABR9X0U8</accession>
<sequence length="443" mass="44182">MINLLTALGAPNASQAEAKGTEKPAEGETPFAGLLALLGGGKDAGTDSVEETGDGVSDLLAQAGAALADPDLSEEEIAAVLAPVIEQIGTALAADPVLLDKAKALVAKLSETLVEAGPEAEELSWRDLSKGLADLQAELSGAEEEPGDEAALAALMQLALVTAEEVAPTFVPVPSGLGQLLSLPLRDTSQVVEVAPGDQQPELPEFASDGLGRSALTEGEGAFPGTAEDEGDARAALPRAEARPVAGFALAAPPTAAHGADQLPPPGPLQVQAAPLGPVSATPLAASAMAASQLAGAAPQVAAQGQDVLGQIRASSSAEGKINVELKPEGLGKVEISLTPDEAGRMQVVVRADQAAVLSALRADRDGLMALLRDAGHAVEDGALSFADMDAQGGAQGRGQGQDGARSGGFTTYGTASAEAARAESGATTQSLALPVGSVDLRI</sequence>
<feature type="region of interest" description="Disordered" evidence="1">
    <location>
        <begin position="390"/>
        <end position="411"/>
    </location>
</feature>
<reference evidence="3 4" key="1">
    <citation type="journal article" date="2021" name="Int. J. Syst. Evol. Microbiol.">
        <title>Salipiger mangrovisoli sp. nov., isolated from mangrove soil and the proposal for the reclassification of Paraphaeobacter pallidus as Salipiger pallidus comb. nov.</title>
        <authorList>
            <person name="Du J."/>
            <person name="Liu Y."/>
            <person name="Pei T."/>
            <person name="Deng M.R."/>
            <person name="Zhu H."/>
        </authorList>
    </citation>
    <scope>NUCLEOTIDE SEQUENCE [LARGE SCALE GENOMIC DNA]</scope>
    <source>
        <strain evidence="3 4">6D45A</strain>
    </source>
</reference>
<evidence type="ECO:0000313" key="3">
    <source>
        <dbReference type="EMBL" id="MBE9637126.1"/>
    </source>
</evidence>
<dbReference type="Gene3D" id="3.30.750.140">
    <property type="match status" value="1"/>
</dbReference>
<feature type="domain" description="Flagellar hook-length control protein-like C-terminal" evidence="2">
    <location>
        <begin position="315"/>
        <end position="384"/>
    </location>
</feature>
<protein>
    <submittedName>
        <fullName evidence="3">Flagellar hook-length control protein FliK</fullName>
    </submittedName>
</protein>
<dbReference type="Proteomes" id="UP000607796">
    <property type="component" value="Unassembled WGS sequence"/>
</dbReference>
<keyword evidence="3" id="KW-0969">Cilium</keyword>
<dbReference type="EMBL" id="JADFFK010000006">
    <property type="protein sequence ID" value="MBE9637126.1"/>
    <property type="molecule type" value="Genomic_DNA"/>
</dbReference>
<dbReference type="Pfam" id="PF02120">
    <property type="entry name" value="Flg_hook"/>
    <property type="match status" value="1"/>
</dbReference>
<evidence type="ECO:0000256" key="1">
    <source>
        <dbReference type="SAM" id="MobiDB-lite"/>
    </source>
</evidence>
<keyword evidence="3" id="KW-0282">Flagellum</keyword>
<evidence type="ECO:0000313" key="4">
    <source>
        <dbReference type="Proteomes" id="UP000607796"/>
    </source>
</evidence>
<evidence type="ECO:0000259" key="2">
    <source>
        <dbReference type="Pfam" id="PF02120"/>
    </source>
</evidence>
<organism evidence="3 4">
    <name type="scientific">Salipiger mangrovisoli</name>
    <dbReference type="NCBI Taxonomy" id="2865933"/>
    <lineage>
        <taxon>Bacteria</taxon>
        <taxon>Pseudomonadati</taxon>
        <taxon>Pseudomonadota</taxon>
        <taxon>Alphaproteobacteria</taxon>
        <taxon>Rhodobacterales</taxon>
        <taxon>Roseobacteraceae</taxon>
        <taxon>Salipiger</taxon>
    </lineage>
</organism>
<dbReference type="RefSeq" id="WP_194134442.1">
    <property type="nucleotide sequence ID" value="NZ_JADFFK010000006.1"/>
</dbReference>
<comment type="caution">
    <text evidence="3">The sequence shown here is derived from an EMBL/GenBank/DDBJ whole genome shotgun (WGS) entry which is preliminary data.</text>
</comment>
<keyword evidence="3" id="KW-0966">Cell projection</keyword>
<gene>
    <name evidence="3" type="ORF">IQ782_09770</name>
</gene>
<dbReference type="InterPro" id="IPR021136">
    <property type="entry name" value="Flagellar_hook_control-like_C"/>
</dbReference>
<name>A0ABR9X0U8_9RHOB</name>
<proteinExistence type="predicted"/>
<feature type="region of interest" description="Disordered" evidence="1">
    <location>
        <begin position="196"/>
        <end position="233"/>
    </location>
</feature>